<gene>
    <name evidence="2" type="ORF">HP555_10940</name>
</gene>
<organism evidence="2 3">
    <name type="scientific">Desulfobulbus oligotrophicus</name>
    <dbReference type="NCBI Taxonomy" id="1909699"/>
    <lineage>
        <taxon>Bacteria</taxon>
        <taxon>Pseudomonadati</taxon>
        <taxon>Thermodesulfobacteriota</taxon>
        <taxon>Desulfobulbia</taxon>
        <taxon>Desulfobulbales</taxon>
        <taxon>Desulfobulbaceae</taxon>
        <taxon>Desulfobulbus</taxon>
    </lineage>
</organism>
<dbReference type="EMBL" id="CP054140">
    <property type="protein sequence ID" value="QQG66345.1"/>
    <property type="molecule type" value="Genomic_DNA"/>
</dbReference>
<keyword evidence="1" id="KW-0175">Coiled coil</keyword>
<dbReference type="AlphaFoldDB" id="A0A7T5VEA2"/>
<proteinExistence type="predicted"/>
<evidence type="ECO:0000313" key="2">
    <source>
        <dbReference type="EMBL" id="QQG66345.1"/>
    </source>
</evidence>
<sequence length="387" mass="42033">MAAEAKKARRMTRPGRKLAAVSARCPITSGHPTKMTRAGFERACAAHRERARSERADVMAVMTIRRAMDACASCQGMPPELEIVALADMRGVIADCAMGSKNHREIQPKKQPEVDEMQKRKKECGGCGKNRAVTMCSGELLCSSCASVAGSVSNRLEAVARLVVQRGMAEKMIGLLVAQKDPGWLMEVAALFLPEEQVEVKVKNEILEDIAKAVGYTGDIGEGLIVAVEMAVAVPKDVIRALGCAEGNWVEAAIHTAALLEDSQETERLLYTDNAMVAGALEKMRERYEAMRDMHNLLADRVEELEKALALKHNILRDIAVLVGGDPDYYDELPKLVADLLKASITTNVGNSRPSVDGHLLDLALDAMRGHITGLDPDRIAVLREAV</sequence>
<accession>A0A7T5VEA2</accession>
<protein>
    <submittedName>
        <fullName evidence="2">Uncharacterized protein</fullName>
    </submittedName>
</protein>
<dbReference type="Proteomes" id="UP000596092">
    <property type="component" value="Chromosome"/>
</dbReference>
<dbReference type="KEGG" id="dog:HP555_10940"/>
<evidence type="ECO:0000313" key="3">
    <source>
        <dbReference type="Proteomes" id="UP000596092"/>
    </source>
</evidence>
<evidence type="ECO:0000256" key="1">
    <source>
        <dbReference type="SAM" id="Coils"/>
    </source>
</evidence>
<reference evidence="2 3" key="1">
    <citation type="submission" date="2020-05" db="EMBL/GenBank/DDBJ databases">
        <title>Complete genome of Desulfobulbus oligotrophicus.</title>
        <authorList>
            <person name="Podar M."/>
        </authorList>
    </citation>
    <scope>NUCLEOTIDE SEQUENCE [LARGE SCALE GENOMIC DNA]</scope>
    <source>
        <strain evidence="2 3">Prop6</strain>
    </source>
</reference>
<keyword evidence="3" id="KW-1185">Reference proteome</keyword>
<feature type="coiled-coil region" evidence="1">
    <location>
        <begin position="281"/>
        <end position="308"/>
    </location>
</feature>
<name>A0A7T5VEA2_9BACT</name>